<dbReference type="GO" id="GO:0004527">
    <property type="term" value="F:exonuclease activity"/>
    <property type="evidence" value="ECO:0007669"/>
    <property type="project" value="UniProtKB-KW"/>
</dbReference>
<evidence type="ECO:0000313" key="3">
    <source>
        <dbReference type="Proteomes" id="UP000182719"/>
    </source>
</evidence>
<keyword evidence="2" id="KW-0378">Hydrolase</keyword>
<dbReference type="InterPro" id="IPR005135">
    <property type="entry name" value="Endo/exonuclease/phosphatase"/>
</dbReference>
<dbReference type="Proteomes" id="UP000182719">
    <property type="component" value="Unassembled WGS sequence"/>
</dbReference>
<name>A0A1H7GEE9_STIAU</name>
<accession>A0A1H7GEE9</accession>
<dbReference type="InterPro" id="IPR036691">
    <property type="entry name" value="Endo/exonu/phosph_ase_sf"/>
</dbReference>
<feature type="domain" description="Endonuclease/exonuclease/phosphatase" evidence="1">
    <location>
        <begin position="23"/>
        <end position="224"/>
    </location>
</feature>
<keyword evidence="2" id="KW-0540">Nuclease</keyword>
<evidence type="ECO:0000259" key="1">
    <source>
        <dbReference type="Pfam" id="PF03372"/>
    </source>
</evidence>
<reference evidence="3" key="1">
    <citation type="submission" date="2016-10" db="EMBL/GenBank/DDBJ databases">
        <authorList>
            <person name="Varghese N."/>
            <person name="Submissions S."/>
        </authorList>
    </citation>
    <scope>NUCLEOTIDE SEQUENCE [LARGE SCALE GENOMIC DNA]</scope>
    <source>
        <strain evidence="3">DSM 17044</strain>
    </source>
</reference>
<keyword evidence="2" id="KW-0255">Endonuclease</keyword>
<dbReference type="Pfam" id="PF03372">
    <property type="entry name" value="Exo_endo_phos"/>
    <property type="match status" value="1"/>
</dbReference>
<gene>
    <name evidence="2" type="ORF">SAMN05444354_101334</name>
</gene>
<proteinExistence type="predicted"/>
<protein>
    <submittedName>
        <fullName evidence="2">Metal-dependent hydrolase, endonuclease/exonuclease/phosphatase family</fullName>
    </submittedName>
</protein>
<keyword evidence="3" id="KW-1185">Reference proteome</keyword>
<organism evidence="2 3">
    <name type="scientific">Stigmatella aurantiaca</name>
    <dbReference type="NCBI Taxonomy" id="41"/>
    <lineage>
        <taxon>Bacteria</taxon>
        <taxon>Pseudomonadati</taxon>
        <taxon>Myxococcota</taxon>
        <taxon>Myxococcia</taxon>
        <taxon>Myxococcales</taxon>
        <taxon>Cystobacterineae</taxon>
        <taxon>Archangiaceae</taxon>
        <taxon>Stigmatella</taxon>
    </lineage>
</organism>
<dbReference type="AlphaFoldDB" id="A0A1H7GEE9"/>
<sequence length="241" mass="26876">MSPPIPDSSALPGRLTYTLRVVSLNIWNPGPDKVQRNHGLAAVLRERNLDVVLLQEMEGSKAQFELFQKGSGLPYGVWAGDVAILSRFELTDFEAPELPRKPSLTPIRQLLNRRDVYFCVATFQHHGMRFHVSSHHWDNRQLINRKTAAAATAGRLSRVPGASVILCGGDFNTHQDTDELQRVMAEGLHNSGELGDFIDFILYRGPNVQVLKHTLERLPGLTDHPMLLTEFVLNGNRPAAA</sequence>
<dbReference type="Gene3D" id="3.60.10.10">
    <property type="entry name" value="Endonuclease/exonuclease/phosphatase"/>
    <property type="match status" value="1"/>
</dbReference>
<keyword evidence="2" id="KW-0269">Exonuclease</keyword>
<dbReference type="OrthoDB" id="9793162at2"/>
<dbReference type="RefSeq" id="WP_075004610.1">
    <property type="nucleotide sequence ID" value="NZ_FOAP01000001.1"/>
</dbReference>
<dbReference type="SUPFAM" id="SSF56219">
    <property type="entry name" value="DNase I-like"/>
    <property type="match status" value="1"/>
</dbReference>
<dbReference type="EMBL" id="FOAP01000001">
    <property type="protein sequence ID" value="SEK34175.1"/>
    <property type="molecule type" value="Genomic_DNA"/>
</dbReference>
<dbReference type="GO" id="GO:0004519">
    <property type="term" value="F:endonuclease activity"/>
    <property type="evidence" value="ECO:0007669"/>
    <property type="project" value="UniProtKB-KW"/>
</dbReference>
<evidence type="ECO:0000313" key="2">
    <source>
        <dbReference type="EMBL" id="SEK34175.1"/>
    </source>
</evidence>